<protein>
    <recommendedName>
        <fullName evidence="5">Putrescine-binding periplasmic protein</fullName>
    </recommendedName>
</protein>
<reference evidence="7 8" key="1">
    <citation type="journal article" date="2000" name="Arch. Microbiol.">
        <title>Rhodobaca bogoriensis gen. nov. and sp. nov., an alkaliphilic purple nonsulfur bacterium from African Rift Valley soda lakes.</title>
        <authorList>
            <person name="Milford A.D."/>
            <person name="Achenbach L.A."/>
            <person name="Jung D.O."/>
            <person name="Madigan M.T."/>
        </authorList>
    </citation>
    <scope>NUCLEOTIDE SEQUENCE [LARGE SCALE GENOMIC DNA]</scope>
    <source>
        <strain evidence="7 8">2376</strain>
    </source>
</reference>
<dbReference type="AlphaFoldDB" id="A0A7Z0KXN3"/>
<dbReference type="CDD" id="cd13659">
    <property type="entry name" value="PBP2_PotF"/>
    <property type="match status" value="1"/>
</dbReference>
<name>A0A7Z0KXN3_9RHOB</name>
<dbReference type="RefSeq" id="WP_179904502.1">
    <property type="nucleotide sequence ID" value="NZ_JACBXS010000003.1"/>
</dbReference>
<keyword evidence="3 6" id="KW-0732">Signal</keyword>
<proteinExistence type="inferred from homology"/>
<evidence type="ECO:0000256" key="4">
    <source>
        <dbReference type="ARBA" id="ARBA00022764"/>
    </source>
</evidence>
<comment type="similarity">
    <text evidence="5">Belongs to the bacterial solute-binding protein PotD/PotF family.</text>
</comment>
<keyword evidence="2 5" id="KW-0813">Transport</keyword>
<dbReference type="GO" id="GO:0042597">
    <property type="term" value="C:periplasmic space"/>
    <property type="evidence" value="ECO:0007669"/>
    <property type="project" value="UniProtKB-SubCell"/>
</dbReference>
<dbReference type="Proteomes" id="UP000529417">
    <property type="component" value="Unassembled WGS sequence"/>
</dbReference>
<gene>
    <name evidence="7" type="ORF">HUK65_02245</name>
</gene>
<evidence type="ECO:0000256" key="2">
    <source>
        <dbReference type="ARBA" id="ARBA00022448"/>
    </source>
</evidence>
<evidence type="ECO:0000256" key="1">
    <source>
        <dbReference type="ARBA" id="ARBA00004418"/>
    </source>
</evidence>
<dbReference type="PANTHER" id="PTHR30222:SF12">
    <property type="entry name" value="NORSPERMIDINE SENSOR"/>
    <property type="match status" value="1"/>
</dbReference>
<dbReference type="Gene3D" id="3.40.190.10">
    <property type="entry name" value="Periplasmic binding protein-like II"/>
    <property type="match status" value="2"/>
</dbReference>
<dbReference type="PIRSF" id="PIRSF019574">
    <property type="entry name" value="Periplasmic_polyamine_BP"/>
    <property type="match status" value="1"/>
</dbReference>
<comment type="subcellular location">
    <subcellularLocation>
        <location evidence="1 5">Periplasm</location>
    </subcellularLocation>
</comment>
<evidence type="ECO:0000313" key="8">
    <source>
        <dbReference type="Proteomes" id="UP000529417"/>
    </source>
</evidence>
<comment type="caution">
    <text evidence="7">The sequence shown here is derived from an EMBL/GenBank/DDBJ whole genome shotgun (WGS) entry which is preliminary data.</text>
</comment>
<feature type="chain" id="PRO_5030917238" description="Putrescine-binding periplasmic protein" evidence="6">
    <location>
        <begin position="24"/>
        <end position="363"/>
    </location>
</feature>
<comment type="function">
    <text evidence="5">Required for the activity of the bacterial periplasmic transport system of putrescine.</text>
</comment>
<dbReference type="InterPro" id="IPR006059">
    <property type="entry name" value="SBP"/>
</dbReference>
<organism evidence="7 8">
    <name type="scientific">Rhabdonatronobacter sediminivivens</name>
    <dbReference type="NCBI Taxonomy" id="2743469"/>
    <lineage>
        <taxon>Bacteria</taxon>
        <taxon>Pseudomonadati</taxon>
        <taxon>Pseudomonadota</taxon>
        <taxon>Alphaproteobacteria</taxon>
        <taxon>Rhodobacterales</taxon>
        <taxon>Paracoccaceae</taxon>
        <taxon>Rhabdonatronobacter</taxon>
    </lineage>
</organism>
<dbReference type="GO" id="GO:0015846">
    <property type="term" value="P:polyamine transport"/>
    <property type="evidence" value="ECO:0007669"/>
    <property type="project" value="InterPro"/>
</dbReference>
<dbReference type="EMBL" id="JACBXS010000003">
    <property type="protein sequence ID" value="NYS23796.1"/>
    <property type="molecule type" value="Genomic_DNA"/>
</dbReference>
<dbReference type="Pfam" id="PF13416">
    <property type="entry name" value="SBP_bac_8"/>
    <property type="match status" value="1"/>
</dbReference>
<keyword evidence="8" id="KW-1185">Reference proteome</keyword>
<dbReference type="GO" id="GO:0019808">
    <property type="term" value="F:polyamine binding"/>
    <property type="evidence" value="ECO:0007669"/>
    <property type="project" value="InterPro"/>
</dbReference>
<evidence type="ECO:0000256" key="3">
    <source>
        <dbReference type="ARBA" id="ARBA00022729"/>
    </source>
</evidence>
<dbReference type="InterPro" id="IPR001188">
    <property type="entry name" value="Sperm_putr-bd"/>
</dbReference>
<dbReference type="PANTHER" id="PTHR30222">
    <property type="entry name" value="SPERMIDINE/PUTRESCINE-BINDING PERIPLASMIC PROTEIN"/>
    <property type="match status" value="1"/>
</dbReference>
<feature type="signal peptide" evidence="6">
    <location>
        <begin position="1"/>
        <end position="23"/>
    </location>
</feature>
<dbReference type="SUPFAM" id="SSF53850">
    <property type="entry name" value="Periplasmic binding protein-like II"/>
    <property type="match status" value="1"/>
</dbReference>
<dbReference type="PRINTS" id="PR00909">
    <property type="entry name" value="SPERMDNBNDNG"/>
</dbReference>
<evidence type="ECO:0000256" key="6">
    <source>
        <dbReference type="SAM" id="SignalP"/>
    </source>
</evidence>
<keyword evidence="4 5" id="KW-0574">Periplasm</keyword>
<accession>A0A7Z0KXN3</accession>
<sequence length="363" mass="40292">MQKNRFVMAACAAIIAQAGAAQADVVNVFNWSDYITDEVLERFTEETGITVNYDVYDSNDTLEARLLAGSSGFDVVVPTATFLQRQIAAGVYQPLDRDQLPNWEHMDEGLMAAAAAHDTGNEHATIYMWGTTGIGYNIDMVAERLGEDFEVDTWDMVFDPEIAAQLADCGISWLDSPTDMFPAAFAWMGLDPQSTDAADFEAAAEMMMEARPHVRYFHSSQYISDLANGEICVAVGWSGDVLQAADRAEEADRGVNVWYAIPREGAMQWFDMLAIPADAPNPENAHAFINFMMEPSVAAEITNYVWFPNANATSFDLVDEDIRTDPAIYPTDDVLDTLFTGVTYDSRTDRTVTRLWTRVRTGQ</sequence>
<evidence type="ECO:0000256" key="5">
    <source>
        <dbReference type="PIRNR" id="PIRNR019574"/>
    </source>
</evidence>
<evidence type="ECO:0000313" key="7">
    <source>
        <dbReference type="EMBL" id="NYS23796.1"/>
    </source>
</evidence>